<dbReference type="RefSeq" id="WP_072850689.1">
    <property type="nucleotide sequence ID" value="NZ_FQVI01000006.1"/>
</dbReference>
<dbReference type="EMBL" id="FQVI01000006">
    <property type="protein sequence ID" value="SHE80703.1"/>
    <property type="molecule type" value="Genomic_DNA"/>
</dbReference>
<organism evidence="2 3">
    <name type="scientific">Lactonifactor longoviformis DSM 17459</name>
    <dbReference type="NCBI Taxonomy" id="1122155"/>
    <lineage>
        <taxon>Bacteria</taxon>
        <taxon>Bacillati</taxon>
        <taxon>Bacillota</taxon>
        <taxon>Clostridia</taxon>
        <taxon>Eubacteriales</taxon>
        <taxon>Clostridiaceae</taxon>
        <taxon>Lactonifactor</taxon>
    </lineage>
</organism>
<sequence>MCHRSKKDDPFRVEATSQKDLDTSATTEMTGLIPSSPETEAELDSYKALYPFSPDEFVD</sequence>
<gene>
    <name evidence="2" type="ORF">SAMN02745158_01620</name>
</gene>
<evidence type="ECO:0000313" key="3">
    <source>
        <dbReference type="Proteomes" id="UP000184245"/>
    </source>
</evidence>
<name>A0A1M4WI18_9CLOT</name>
<evidence type="ECO:0000313" key="2">
    <source>
        <dbReference type="EMBL" id="SHE80703.1"/>
    </source>
</evidence>
<reference evidence="2 3" key="1">
    <citation type="submission" date="2016-11" db="EMBL/GenBank/DDBJ databases">
        <authorList>
            <person name="Jaros S."/>
            <person name="Januszkiewicz K."/>
            <person name="Wedrychowicz H."/>
        </authorList>
    </citation>
    <scope>NUCLEOTIDE SEQUENCE [LARGE SCALE GENOMIC DNA]</scope>
    <source>
        <strain evidence="2 3">DSM 17459</strain>
    </source>
</reference>
<accession>A0A1M4WI18</accession>
<dbReference type="OrthoDB" id="1976175at2"/>
<feature type="compositionally biased region" description="Basic and acidic residues" evidence="1">
    <location>
        <begin position="1"/>
        <end position="22"/>
    </location>
</feature>
<feature type="region of interest" description="Disordered" evidence="1">
    <location>
        <begin position="1"/>
        <end position="23"/>
    </location>
</feature>
<dbReference type="AlphaFoldDB" id="A0A1M4WI18"/>
<keyword evidence="3" id="KW-1185">Reference proteome</keyword>
<evidence type="ECO:0000256" key="1">
    <source>
        <dbReference type="SAM" id="MobiDB-lite"/>
    </source>
</evidence>
<proteinExistence type="predicted"/>
<dbReference type="Proteomes" id="UP000184245">
    <property type="component" value="Unassembled WGS sequence"/>
</dbReference>
<protein>
    <submittedName>
        <fullName evidence="2">Uncharacterized protein</fullName>
    </submittedName>
</protein>